<dbReference type="OrthoDB" id="9970578at2"/>
<dbReference type="RefSeq" id="WP_048895992.1">
    <property type="nucleotide sequence ID" value="NZ_LFOD01000012.1"/>
</dbReference>
<dbReference type="Proteomes" id="UP000037594">
    <property type="component" value="Unassembled WGS sequence"/>
</dbReference>
<dbReference type="EMBL" id="LFOD01000012">
    <property type="protein sequence ID" value="KMV17640.1"/>
    <property type="molecule type" value="Genomic_DNA"/>
</dbReference>
<evidence type="ECO:0000313" key="1">
    <source>
        <dbReference type="EMBL" id="KMV17640.1"/>
    </source>
</evidence>
<comment type="caution">
    <text evidence="1">The sequence shown here is derived from an EMBL/GenBank/DDBJ whole genome shotgun (WGS) entry which is preliminary data.</text>
</comment>
<protein>
    <submittedName>
        <fullName evidence="1">Uncharacterized protein</fullName>
    </submittedName>
</protein>
<dbReference type="AlphaFoldDB" id="A0A0J8UB91"/>
<sequence length="108" mass="12207">MSAARWQRLVDDLAAAGVESSVLDKPYTESVYGCVHHGVSRSITMLHPVSGIISISDRQWSKNPDVWVGWQVFREGRDSIVIRTWPITKKRSDVVAHVLEAFNTEDRT</sequence>
<accession>A0A0J8UB91</accession>
<gene>
    <name evidence="1" type="ORF">ACT17_15280</name>
</gene>
<dbReference type="PATRIC" id="fig|451644.5.peg.3169"/>
<proteinExistence type="predicted"/>
<reference evidence="1 2" key="1">
    <citation type="submission" date="2015-06" db="EMBL/GenBank/DDBJ databases">
        <title>Genome sequence of Mycobacterium conceptionense strain MLE.</title>
        <authorList>
            <person name="Greninger A.L."/>
            <person name="Cunningham G."/>
            <person name="Chiu C.Y."/>
            <person name="Miller S."/>
        </authorList>
    </citation>
    <scope>NUCLEOTIDE SEQUENCE [LARGE SCALE GENOMIC DNA]</scope>
    <source>
        <strain evidence="1 2">MLE</strain>
    </source>
</reference>
<evidence type="ECO:0000313" key="2">
    <source>
        <dbReference type="Proteomes" id="UP000037594"/>
    </source>
</evidence>
<name>A0A0J8UB91_9MYCO</name>
<organism evidence="1 2">
    <name type="scientific">Mycolicibacterium conceptionense</name>
    <dbReference type="NCBI Taxonomy" id="451644"/>
    <lineage>
        <taxon>Bacteria</taxon>
        <taxon>Bacillati</taxon>
        <taxon>Actinomycetota</taxon>
        <taxon>Actinomycetes</taxon>
        <taxon>Mycobacteriales</taxon>
        <taxon>Mycobacteriaceae</taxon>
        <taxon>Mycolicibacterium</taxon>
    </lineage>
</organism>